<dbReference type="InterPro" id="IPR010259">
    <property type="entry name" value="S8pro/Inhibitor_I9"/>
</dbReference>
<evidence type="ECO:0000256" key="2">
    <source>
        <dbReference type="ARBA" id="ARBA00022670"/>
    </source>
</evidence>
<dbReference type="GO" id="GO:0006508">
    <property type="term" value="P:proteolysis"/>
    <property type="evidence" value="ECO:0007669"/>
    <property type="project" value="UniProtKB-KW"/>
</dbReference>
<dbReference type="InterPro" id="IPR034193">
    <property type="entry name" value="PCSK9_ProteinaseK-like"/>
</dbReference>
<evidence type="ECO:0000256" key="5">
    <source>
        <dbReference type="ARBA" id="ARBA00022825"/>
    </source>
</evidence>
<evidence type="ECO:0000256" key="1">
    <source>
        <dbReference type="ARBA" id="ARBA00011073"/>
    </source>
</evidence>
<evidence type="ECO:0000256" key="3">
    <source>
        <dbReference type="ARBA" id="ARBA00022729"/>
    </source>
</evidence>
<dbReference type="InterPro" id="IPR023827">
    <property type="entry name" value="Peptidase_S8_Asp-AS"/>
</dbReference>
<dbReference type="InterPro" id="IPR037045">
    <property type="entry name" value="S8pro/Inhibitor_I9_sf"/>
</dbReference>
<comment type="similarity">
    <text evidence="1 6">Belongs to the peptidase S8 family.</text>
</comment>
<dbReference type="InterPro" id="IPR000209">
    <property type="entry name" value="Peptidase_S8/S53_dom"/>
</dbReference>
<dbReference type="GO" id="GO:0005576">
    <property type="term" value="C:extracellular region"/>
    <property type="evidence" value="ECO:0007669"/>
    <property type="project" value="UniProtKB-ARBA"/>
</dbReference>
<keyword evidence="5" id="KW-0720">Serine protease</keyword>
<gene>
    <name evidence="10" type="ORF">QBC38DRAFT_482341</name>
</gene>
<dbReference type="PANTHER" id="PTHR43806:SF58">
    <property type="entry name" value="ALKALINE PROTEASE 1-RELATED"/>
    <property type="match status" value="1"/>
</dbReference>
<protein>
    <submittedName>
        <fullName evidence="10">Alkaline protease</fullName>
    </submittedName>
</protein>
<dbReference type="InterPro" id="IPR022398">
    <property type="entry name" value="Peptidase_S8_His-AS"/>
</dbReference>
<dbReference type="PROSITE" id="PS00136">
    <property type="entry name" value="SUBTILASE_ASP"/>
    <property type="match status" value="1"/>
</dbReference>
<feature type="signal peptide" evidence="7">
    <location>
        <begin position="1"/>
        <end position="17"/>
    </location>
</feature>
<name>A0AAN7H1A9_9PEZI</name>
<comment type="caution">
    <text evidence="6">Lacks conserved residue(s) required for the propagation of feature annotation.</text>
</comment>
<reference evidence="10" key="2">
    <citation type="submission" date="2023-05" db="EMBL/GenBank/DDBJ databases">
        <authorList>
            <consortium name="Lawrence Berkeley National Laboratory"/>
            <person name="Steindorff A."/>
            <person name="Hensen N."/>
            <person name="Bonometti L."/>
            <person name="Westerberg I."/>
            <person name="Brannstrom I.O."/>
            <person name="Guillou S."/>
            <person name="Cros-Aarteil S."/>
            <person name="Calhoun S."/>
            <person name="Haridas S."/>
            <person name="Kuo A."/>
            <person name="Mondo S."/>
            <person name="Pangilinan J."/>
            <person name="Riley R."/>
            <person name="Labutti K."/>
            <person name="Andreopoulos B."/>
            <person name="Lipzen A."/>
            <person name="Chen C."/>
            <person name="Yanf M."/>
            <person name="Daum C."/>
            <person name="Ng V."/>
            <person name="Clum A."/>
            <person name="Ohm R."/>
            <person name="Martin F."/>
            <person name="Silar P."/>
            <person name="Natvig D."/>
            <person name="Lalanne C."/>
            <person name="Gautier V."/>
            <person name="Ament-Velasquez S.L."/>
            <person name="Kruys A."/>
            <person name="Hutchinson M.I."/>
            <person name="Powell A.J."/>
            <person name="Barry K."/>
            <person name="Miller A.N."/>
            <person name="Grigoriev I.V."/>
            <person name="Debuchy R."/>
            <person name="Gladieux P."/>
            <person name="Thoren M.H."/>
            <person name="Johannesson H."/>
        </authorList>
    </citation>
    <scope>NUCLEOTIDE SEQUENCE</scope>
    <source>
        <strain evidence="10">CBS 990.96</strain>
    </source>
</reference>
<reference evidence="10" key="1">
    <citation type="journal article" date="2023" name="Mol. Phylogenet. Evol.">
        <title>Genome-scale phylogeny and comparative genomics of the fungal order Sordariales.</title>
        <authorList>
            <person name="Hensen N."/>
            <person name="Bonometti L."/>
            <person name="Westerberg I."/>
            <person name="Brannstrom I.O."/>
            <person name="Guillou S."/>
            <person name="Cros-Aarteil S."/>
            <person name="Calhoun S."/>
            <person name="Haridas S."/>
            <person name="Kuo A."/>
            <person name="Mondo S."/>
            <person name="Pangilinan J."/>
            <person name="Riley R."/>
            <person name="LaButti K."/>
            <person name="Andreopoulos B."/>
            <person name="Lipzen A."/>
            <person name="Chen C."/>
            <person name="Yan M."/>
            <person name="Daum C."/>
            <person name="Ng V."/>
            <person name="Clum A."/>
            <person name="Steindorff A."/>
            <person name="Ohm R.A."/>
            <person name="Martin F."/>
            <person name="Silar P."/>
            <person name="Natvig D.O."/>
            <person name="Lalanne C."/>
            <person name="Gautier V."/>
            <person name="Ament-Velasquez S.L."/>
            <person name="Kruys A."/>
            <person name="Hutchinson M.I."/>
            <person name="Powell A.J."/>
            <person name="Barry K."/>
            <person name="Miller A.N."/>
            <person name="Grigoriev I.V."/>
            <person name="Debuchy R."/>
            <person name="Gladieux P."/>
            <person name="Hiltunen Thoren M."/>
            <person name="Johannesson H."/>
        </authorList>
    </citation>
    <scope>NUCLEOTIDE SEQUENCE</scope>
    <source>
        <strain evidence="10">CBS 990.96</strain>
    </source>
</reference>
<dbReference type="InterPro" id="IPR036852">
    <property type="entry name" value="Peptidase_S8/S53_dom_sf"/>
</dbReference>
<dbReference type="InterPro" id="IPR015500">
    <property type="entry name" value="Peptidase_S8_subtilisin-rel"/>
</dbReference>
<dbReference type="PROSITE" id="PS51892">
    <property type="entry name" value="SUBTILASE"/>
    <property type="match status" value="1"/>
</dbReference>
<evidence type="ECO:0000256" key="7">
    <source>
        <dbReference type="SAM" id="SignalP"/>
    </source>
</evidence>
<feature type="chain" id="PRO_5042923189" evidence="7">
    <location>
        <begin position="18"/>
        <end position="337"/>
    </location>
</feature>
<evidence type="ECO:0000313" key="10">
    <source>
        <dbReference type="EMBL" id="KAK4225619.1"/>
    </source>
</evidence>
<dbReference type="SUPFAM" id="SSF52743">
    <property type="entry name" value="Subtilisin-like"/>
    <property type="match status" value="1"/>
</dbReference>
<accession>A0AAN7H1A9</accession>
<evidence type="ECO:0000259" key="9">
    <source>
        <dbReference type="Pfam" id="PF05922"/>
    </source>
</evidence>
<evidence type="ECO:0000256" key="4">
    <source>
        <dbReference type="ARBA" id="ARBA00022801"/>
    </source>
</evidence>
<dbReference type="Pfam" id="PF05922">
    <property type="entry name" value="Inhibitor_I9"/>
    <property type="match status" value="1"/>
</dbReference>
<dbReference type="PROSITE" id="PS00137">
    <property type="entry name" value="SUBTILASE_HIS"/>
    <property type="match status" value="1"/>
</dbReference>
<evidence type="ECO:0000259" key="8">
    <source>
        <dbReference type="Pfam" id="PF00082"/>
    </source>
</evidence>
<proteinExistence type="inferred from homology"/>
<dbReference type="CDD" id="cd04077">
    <property type="entry name" value="Peptidases_S8_PCSK9_ProteinaseK_like"/>
    <property type="match status" value="1"/>
</dbReference>
<evidence type="ECO:0000256" key="6">
    <source>
        <dbReference type="PROSITE-ProRule" id="PRU01240"/>
    </source>
</evidence>
<keyword evidence="4" id="KW-0378">Hydrolase</keyword>
<comment type="caution">
    <text evidence="10">The sequence shown here is derived from an EMBL/GenBank/DDBJ whole genome shotgun (WGS) entry which is preliminary data.</text>
</comment>
<dbReference type="EMBL" id="MU865362">
    <property type="protein sequence ID" value="KAK4225619.1"/>
    <property type="molecule type" value="Genomic_DNA"/>
</dbReference>
<keyword evidence="2 10" id="KW-0645">Protease</keyword>
<keyword evidence="3 7" id="KW-0732">Signal</keyword>
<dbReference type="InterPro" id="IPR050131">
    <property type="entry name" value="Peptidase_S8_subtilisin-like"/>
</dbReference>
<feature type="domain" description="Peptidase S8/S53" evidence="8">
    <location>
        <begin position="163"/>
        <end position="333"/>
    </location>
</feature>
<dbReference type="Gene3D" id="3.30.70.80">
    <property type="entry name" value="Peptidase S8 propeptide/proteinase inhibitor I9"/>
    <property type="match status" value="1"/>
</dbReference>
<keyword evidence="11" id="KW-1185">Reference proteome</keyword>
<dbReference type="SUPFAM" id="SSF54897">
    <property type="entry name" value="Protease propeptides/inhibitors"/>
    <property type="match status" value="1"/>
</dbReference>
<dbReference type="Pfam" id="PF00082">
    <property type="entry name" value="Peptidase_S8"/>
    <property type="match status" value="1"/>
</dbReference>
<sequence>MLFSVAVLAALFPIALAAPYSEAPHVAKRAPLHSARSGKAIPGQFIVKFKDGISSDAALRATAANIKTSHIFKGPFNGFAAALNSKSLEAIRKLPEVEFVEEDAVIIPADDLVVPGTGTGTAPRAIVTQLGEPWNLARLSDPTVGSTTYRYDSSAGAGTCSYVIDTGIQVAHVQFGGRATWGANFADTSNSDGVGHGTAVAGIIGSTSYGVAKQTRLIAVKVLNSSGAGTTSGVIRGINFVVTDKVTRSCPQGVVASLALGGGASVSINTAVQNLVLANVLVAVPAGTSGVPIATSPAMEPLACTVGSTTQANGCFPGTDYGPLLDIWAPGQNIITI</sequence>
<dbReference type="AlphaFoldDB" id="A0AAN7H1A9"/>
<dbReference type="GO" id="GO:0004252">
    <property type="term" value="F:serine-type endopeptidase activity"/>
    <property type="evidence" value="ECO:0007669"/>
    <property type="project" value="InterPro"/>
</dbReference>
<organism evidence="10 11">
    <name type="scientific">Podospora fimiseda</name>
    <dbReference type="NCBI Taxonomy" id="252190"/>
    <lineage>
        <taxon>Eukaryota</taxon>
        <taxon>Fungi</taxon>
        <taxon>Dikarya</taxon>
        <taxon>Ascomycota</taxon>
        <taxon>Pezizomycotina</taxon>
        <taxon>Sordariomycetes</taxon>
        <taxon>Sordariomycetidae</taxon>
        <taxon>Sordariales</taxon>
        <taxon>Podosporaceae</taxon>
        <taxon>Podospora</taxon>
    </lineage>
</organism>
<feature type="domain" description="Inhibitor I9" evidence="9">
    <location>
        <begin position="62"/>
        <end position="105"/>
    </location>
</feature>
<dbReference type="PRINTS" id="PR00723">
    <property type="entry name" value="SUBTILISIN"/>
</dbReference>
<dbReference type="PANTHER" id="PTHR43806">
    <property type="entry name" value="PEPTIDASE S8"/>
    <property type="match status" value="1"/>
</dbReference>
<evidence type="ECO:0000313" key="11">
    <source>
        <dbReference type="Proteomes" id="UP001301958"/>
    </source>
</evidence>
<dbReference type="Gene3D" id="3.40.50.200">
    <property type="entry name" value="Peptidase S8/S53 domain"/>
    <property type="match status" value="1"/>
</dbReference>
<dbReference type="Proteomes" id="UP001301958">
    <property type="component" value="Unassembled WGS sequence"/>
</dbReference>